<dbReference type="RefSeq" id="WP_093974749.1">
    <property type="nucleotide sequence ID" value="NZ_FXXQ01000009.1"/>
</dbReference>
<feature type="transmembrane region" description="Helical" evidence="1">
    <location>
        <begin position="68"/>
        <end position="86"/>
    </location>
</feature>
<sequence>MSDHFRFEVDGAGEARAEIATMIATGHADRWQVQYARWRVMMAMIGAGMLTLIVVMVLARLITGGQPSLLLGFGAAMIGAGAWNMLARRSVARLVGGLSDPSPVMDGPQVWTFDADGVRIVSDVVDSRFTWRAFDRVLEGQTALGLASGAVYFAMPLENAEVRSDLLERIEAWMLA</sequence>
<evidence type="ECO:0000256" key="1">
    <source>
        <dbReference type="SAM" id="Phobius"/>
    </source>
</evidence>
<reference evidence="3" key="1">
    <citation type="submission" date="2017-05" db="EMBL/GenBank/DDBJ databases">
        <authorList>
            <person name="Rodrigo-Torres L."/>
            <person name="Arahal R. D."/>
            <person name="Lucena T."/>
        </authorList>
    </citation>
    <scope>NUCLEOTIDE SEQUENCE [LARGE SCALE GENOMIC DNA]</scope>
    <source>
        <strain evidence="3">CECT 8489</strain>
    </source>
</reference>
<dbReference type="EMBL" id="FXXQ01000009">
    <property type="protein sequence ID" value="SMX24672.1"/>
    <property type="molecule type" value="Genomic_DNA"/>
</dbReference>
<protein>
    <recommendedName>
        <fullName evidence="4">YcxB-like protein domain-containing protein</fullName>
    </recommendedName>
</protein>
<evidence type="ECO:0000313" key="3">
    <source>
        <dbReference type="Proteomes" id="UP000201838"/>
    </source>
</evidence>
<organism evidence="2 3">
    <name type="scientific">Boseongicola aestuarii</name>
    <dbReference type="NCBI Taxonomy" id="1470561"/>
    <lineage>
        <taxon>Bacteria</taxon>
        <taxon>Pseudomonadati</taxon>
        <taxon>Pseudomonadota</taxon>
        <taxon>Alphaproteobacteria</taxon>
        <taxon>Rhodobacterales</taxon>
        <taxon>Paracoccaceae</taxon>
        <taxon>Boseongicola</taxon>
    </lineage>
</organism>
<name>A0A238J360_9RHOB</name>
<keyword evidence="1" id="KW-1133">Transmembrane helix</keyword>
<dbReference type="Proteomes" id="UP000201838">
    <property type="component" value="Unassembled WGS sequence"/>
</dbReference>
<dbReference type="AlphaFoldDB" id="A0A238J360"/>
<evidence type="ECO:0008006" key="4">
    <source>
        <dbReference type="Google" id="ProtNLM"/>
    </source>
</evidence>
<feature type="transmembrane region" description="Helical" evidence="1">
    <location>
        <begin position="40"/>
        <end position="62"/>
    </location>
</feature>
<accession>A0A238J360</accession>
<keyword evidence="1" id="KW-0812">Transmembrane</keyword>
<proteinExistence type="predicted"/>
<dbReference type="OrthoDB" id="4822274at2"/>
<evidence type="ECO:0000313" key="2">
    <source>
        <dbReference type="EMBL" id="SMX24672.1"/>
    </source>
</evidence>
<keyword evidence="1" id="KW-0472">Membrane</keyword>
<keyword evidence="3" id="KW-1185">Reference proteome</keyword>
<gene>
    <name evidence="2" type="ORF">BOA8489_02799</name>
</gene>